<proteinExistence type="predicted"/>
<dbReference type="EMBL" id="NMUH01001793">
    <property type="protein sequence ID" value="MQL95434.1"/>
    <property type="molecule type" value="Genomic_DNA"/>
</dbReference>
<sequence length="195" mass="21927">MAQLTADAKVVLAEEEGAAKDRDLRRFMILVIGKLILGTQGDPVSCRCLSLLEDLSQVGSYTWGAALLAHLFDSLGTFGRETGVAYYYLPSLGRGVPRRPSVVPLLQCWRFRNDERSLHLQVTLIQDALDTVPFVHVEWTPYAGDEDVDQPWVEQGRPYFGREIWLHAFDTVVPLHLRLVARTLGLHQAVVEFPT</sequence>
<dbReference type="Proteomes" id="UP000652761">
    <property type="component" value="Unassembled WGS sequence"/>
</dbReference>
<reference evidence="2" key="1">
    <citation type="submission" date="2017-07" db="EMBL/GenBank/DDBJ databases">
        <title>Taro Niue Genome Assembly and Annotation.</title>
        <authorList>
            <person name="Atibalentja N."/>
            <person name="Keating K."/>
            <person name="Fields C.J."/>
        </authorList>
    </citation>
    <scope>NUCLEOTIDE SEQUENCE</scope>
    <source>
        <strain evidence="2">Niue_2</strain>
        <tissue evidence="2">Leaf</tissue>
    </source>
</reference>
<dbReference type="PANTHER" id="PTHR46033">
    <property type="entry name" value="PROTEIN MAIN-LIKE 2"/>
    <property type="match status" value="1"/>
</dbReference>
<protein>
    <recommendedName>
        <fullName evidence="1">Aminotransferase-like plant mobile domain-containing protein</fullName>
    </recommendedName>
</protein>
<accession>A0A843VQT0</accession>
<dbReference type="InterPro" id="IPR019557">
    <property type="entry name" value="AminoTfrase-like_pln_mobile"/>
</dbReference>
<evidence type="ECO:0000259" key="1">
    <source>
        <dbReference type="Pfam" id="PF10536"/>
    </source>
</evidence>
<keyword evidence="3" id="KW-1185">Reference proteome</keyword>
<comment type="caution">
    <text evidence="2">The sequence shown here is derived from an EMBL/GenBank/DDBJ whole genome shotgun (WGS) entry which is preliminary data.</text>
</comment>
<dbReference type="GO" id="GO:0010073">
    <property type="term" value="P:meristem maintenance"/>
    <property type="evidence" value="ECO:0007669"/>
    <property type="project" value="InterPro"/>
</dbReference>
<dbReference type="InterPro" id="IPR044824">
    <property type="entry name" value="MAIN-like"/>
</dbReference>
<evidence type="ECO:0000313" key="2">
    <source>
        <dbReference type="EMBL" id="MQL95434.1"/>
    </source>
</evidence>
<dbReference type="PANTHER" id="PTHR46033:SF8">
    <property type="entry name" value="PROTEIN MAINTENANCE OF MERISTEMS-LIKE"/>
    <property type="match status" value="1"/>
</dbReference>
<dbReference type="AlphaFoldDB" id="A0A843VQT0"/>
<feature type="domain" description="Aminotransferase-like plant mobile" evidence="1">
    <location>
        <begin position="22"/>
        <end position="111"/>
    </location>
</feature>
<gene>
    <name evidence="2" type="ORF">Taro_028108</name>
</gene>
<organism evidence="2 3">
    <name type="scientific">Colocasia esculenta</name>
    <name type="common">Wild taro</name>
    <name type="synonym">Arum esculentum</name>
    <dbReference type="NCBI Taxonomy" id="4460"/>
    <lineage>
        <taxon>Eukaryota</taxon>
        <taxon>Viridiplantae</taxon>
        <taxon>Streptophyta</taxon>
        <taxon>Embryophyta</taxon>
        <taxon>Tracheophyta</taxon>
        <taxon>Spermatophyta</taxon>
        <taxon>Magnoliopsida</taxon>
        <taxon>Liliopsida</taxon>
        <taxon>Araceae</taxon>
        <taxon>Aroideae</taxon>
        <taxon>Colocasieae</taxon>
        <taxon>Colocasia</taxon>
    </lineage>
</organism>
<evidence type="ECO:0000313" key="3">
    <source>
        <dbReference type="Proteomes" id="UP000652761"/>
    </source>
</evidence>
<dbReference type="Pfam" id="PF10536">
    <property type="entry name" value="PMD"/>
    <property type="match status" value="1"/>
</dbReference>
<name>A0A843VQT0_COLES</name>